<reference evidence="1 2" key="1">
    <citation type="journal article" date="2024" name="G3 (Bethesda)">
        <title>Genome assembly of Hibiscus sabdariffa L. provides insights into metabolisms of medicinal natural products.</title>
        <authorList>
            <person name="Kim T."/>
        </authorList>
    </citation>
    <scope>NUCLEOTIDE SEQUENCE [LARGE SCALE GENOMIC DNA]</scope>
    <source>
        <strain evidence="1">TK-2024</strain>
        <tissue evidence="1">Old leaves</tissue>
    </source>
</reference>
<dbReference type="EMBL" id="JBBPBN010000013">
    <property type="protein sequence ID" value="KAK9026294.1"/>
    <property type="molecule type" value="Genomic_DNA"/>
</dbReference>
<keyword evidence="2" id="KW-1185">Reference proteome</keyword>
<name>A0ABR2SMB0_9ROSI</name>
<gene>
    <name evidence="1" type="ORF">V6N11_039135</name>
</gene>
<dbReference type="Proteomes" id="UP001396334">
    <property type="component" value="Unassembled WGS sequence"/>
</dbReference>
<proteinExistence type="predicted"/>
<protein>
    <submittedName>
        <fullName evidence="1">Uncharacterized protein</fullName>
    </submittedName>
</protein>
<evidence type="ECO:0000313" key="2">
    <source>
        <dbReference type="Proteomes" id="UP001396334"/>
    </source>
</evidence>
<accession>A0ABR2SMB0</accession>
<evidence type="ECO:0000313" key="1">
    <source>
        <dbReference type="EMBL" id="KAK9026294.1"/>
    </source>
</evidence>
<sequence>MSGFVSNILGPNREADEFLGMGFESNTARDVNCGGIGGEIVVTEEFLFGEEEETEGKVGIAFELEGNLGELGKGETGGNRG</sequence>
<comment type="caution">
    <text evidence="1">The sequence shown here is derived from an EMBL/GenBank/DDBJ whole genome shotgun (WGS) entry which is preliminary data.</text>
</comment>
<organism evidence="1 2">
    <name type="scientific">Hibiscus sabdariffa</name>
    <name type="common">roselle</name>
    <dbReference type="NCBI Taxonomy" id="183260"/>
    <lineage>
        <taxon>Eukaryota</taxon>
        <taxon>Viridiplantae</taxon>
        <taxon>Streptophyta</taxon>
        <taxon>Embryophyta</taxon>
        <taxon>Tracheophyta</taxon>
        <taxon>Spermatophyta</taxon>
        <taxon>Magnoliopsida</taxon>
        <taxon>eudicotyledons</taxon>
        <taxon>Gunneridae</taxon>
        <taxon>Pentapetalae</taxon>
        <taxon>rosids</taxon>
        <taxon>malvids</taxon>
        <taxon>Malvales</taxon>
        <taxon>Malvaceae</taxon>
        <taxon>Malvoideae</taxon>
        <taxon>Hibiscus</taxon>
    </lineage>
</organism>